<evidence type="ECO:0000313" key="2">
    <source>
        <dbReference type="Proteomes" id="UP000434580"/>
    </source>
</evidence>
<dbReference type="GO" id="GO:0003988">
    <property type="term" value="F:acetyl-CoA C-acyltransferase activity"/>
    <property type="evidence" value="ECO:0007669"/>
    <property type="project" value="UniProtKB-ARBA"/>
</dbReference>
<dbReference type="NCBIfam" id="NF005924">
    <property type="entry name" value="PRK07937.1"/>
    <property type="match status" value="1"/>
</dbReference>
<dbReference type="Proteomes" id="UP000434580">
    <property type="component" value="Unassembled WGS sequence"/>
</dbReference>
<organism evidence="1 2">
    <name type="scientific">BD1-7 clade bacterium</name>
    <dbReference type="NCBI Taxonomy" id="2029982"/>
    <lineage>
        <taxon>Bacteria</taxon>
        <taxon>Pseudomonadati</taxon>
        <taxon>Pseudomonadota</taxon>
        <taxon>Gammaproteobacteria</taxon>
        <taxon>Cellvibrionales</taxon>
        <taxon>Spongiibacteraceae</taxon>
        <taxon>BD1-7 clade</taxon>
    </lineage>
</organism>
<dbReference type="AlphaFoldDB" id="A0A5S9QLW3"/>
<dbReference type="InterPro" id="IPR002155">
    <property type="entry name" value="Thiolase"/>
</dbReference>
<dbReference type="OrthoDB" id="7053663at2"/>
<dbReference type="Gene3D" id="3.40.47.10">
    <property type="match status" value="1"/>
</dbReference>
<dbReference type="PANTHER" id="PTHR42870">
    <property type="entry name" value="ACETYL-COA C-ACETYLTRANSFERASE"/>
    <property type="match status" value="1"/>
</dbReference>
<dbReference type="SUPFAM" id="SSF53901">
    <property type="entry name" value="Thiolase-like"/>
    <property type="match status" value="2"/>
</dbReference>
<evidence type="ECO:0000313" key="1">
    <source>
        <dbReference type="EMBL" id="CAA0118898.1"/>
    </source>
</evidence>
<reference evidence="1 2" key="1">
    <citation type="submission" date="2019-11" db="EMBL/GenBank/DDBJ databases">
        <authorList>
            <person name="Holert J."/>
        </authorList>
    </citation>
    <scope>NUCLEOTIDE SEQUENCE [LARGE SCALE GENOMIC DNA]</scope>
    <source>
        <strain evidence="1">BC5_2</strain>
    </source>
</reference>
<proteinExistence type="predicted"/>
<name>A0A5S9QLW3_9GAMM</name>
<dbReference type="EMBL" id="CACSII010000020">
    <property type="protein sequence ID" value="CAA0118898.1"/>
    <property type="molecule type" value="Genomic_DNA"/>
</dbReference>
<accession>A0A5S9QLW3</accession>
<dbReference type="CDD" id="cd00829">
    <property type="entry name" value="SCP-x_thiolase"/>
    <property type="match status" value="1"/>
</dbReference>
<dbReference type="PIRSF" id="PIRSF000429">
    <property type="entry name" value="Ac-CoA_Ac_transf"/>
    <property type="match status" value="1"/>
</dbReference>
<dbReference type="PANTHER" id="PTHR42870:SF1">
    <property type="entry name" value="NON-SPECIFIC LIPID-TRANSFER PROTEIN-LIKE 2"/>
    <property type="match status" value="1"/>
</dbReference>
<protein>
    <recommendedName>
        <fullName evidence="3">Lipid-transfer protein</fullName>
    </recommendedName>
</protein>
<evidence type="ECO:0008006" key="3">
    <source>
        <dbReference type="Google" id="ProtNLM"/>
    </source>
</evidence>
<gene>
    <name evidence="1" type="ORF">DPBNPPHM_02370</name>
</gene>
<dbReference type="InterPro" id="IPR016039">
    <property type="entry name" value="Thiolase-like"/>
</dbReference>
<sequence>MRDVAIISFAQTQQLRDAGAQNDIELVMDVTSRAMKAADMTIDDIDFICSGSCDYLGGAAFAFVNAVDALGAVPPKVESHVEMDAAWALYEAWLKIQSGSAETALIYGFGKSSHSQMRFIPTLQLDPYYYTPLYADSVSLAALQARLLLDSGKYTEEDFAKVVVNSRANAKSNPLAQLSGDVTVEDVLADEMLVEPLRKSDCCPITDGASSLVMVTKEVADKLIAEGKIQGAAYITGLDHRIDAHGLGVRDLTTAESARIAAEKAGVADGPVEFAEIYAPFSHQSLILKEALGLGDDVVMDPSGGTLAGHAFMTHGLDCIGNAAQRIINGDAKRGVAHSTSGPCLQQNLVAVLSSESVEAK</sequence>